<dbReference type="OrthoDB" id="196624at2"/>
<dbReference type="Gene3D" id="3.40.190.290">
    <property type="match status" value="1"/>
</dbReference>
<evidence type="ECO:0000313" key="6">
    <source>
        <dbReference type="EMBL" id="RSE28516.1"/>
    </source>
</evidence>
<evidence type="ECO:0000256" key="3">
    <source>
        <dbReference type="ARBA" id="ARBA00023125"/>
    </source>
</evidence>
<sequence length="306" mass="34196">MLDHETLRTFLMVAGCNSFSNAAEKLHKTTATISYRIKLLEENVGVALFHRTTRSVLLTPAGAHLVERSKEWLSWLEAMPGELRQVHDGVERQVNIVVNNLLYEPQAIAQLLKALAKHFPLTQFTFARQIYMGVWDTLLHDNYSLAIGVSGRETLSESIAIHPLGEVEWRFAIAAHHPLNALDGPITESLLRQYPVINIEDSARHLTKRVAWRLPGQRQIQVADLSTKLAAHLAGVGIGFLPEALCRHYLESGELVAHTVPFMRAPSPLCLAWPTYQTGKAVEFIIELFQRQAPEVAGFNKLFSAG</sequence>
<dbReference type="RefSeq" id="WP_125291665.1">
    <property type="nucleotide sequence ID" value="NZ_JAPTZM010000003.1"/>
</dbReference>
<accession>A0A3R9GE93</accession>
<dbReference type="InterPro" id="IPR036390">
    <property type="entry name" value="WH_DNA-bd_sf"/>
</dbReference>
<proteinExistence type="inferred from homology"/>
<dbReference type="InterPro" id="IPR005119">
    <property type="entry name" value="LysR_subst-bd"/>
</dbReference>
<dbReference type="SUPFAM" id="SSF46785">
    <property type="entry name" value="Winged helix' DNA-binding domain"/>
    <property type="match status" value="1"/>
</dbReference>
<evidence type="ECO:0000259" key="5">
    <source>
        <dbReference type="PROSITE" id="PS50931"/>
    </source>
</evidence>
<dbReference type="SUPFAM" id="SSF53850">
    <property type="entry name" value="Periplasmic binding protein-like II"/>
    <property type="match status" value="1"/>
</dbReference>
<keyword evidence="4" id="KW-0804">Transcription</keyword>
<feature type="domain" description="HTH lysR-type" evidence="5">
    <location>
        <begin position="7"/>
        <end position="59"/>
    </location>
</feature>
<dbReference type="GO" id="GO:0003700">
    <property type="term" value="F:DNA-binding transcription factor activity"/>
    <property type="evidence" value="ECO:0007669"/>
    <property type="project" value="InterPro"/>
</dbReference>
<name>A0A3R9GE93_9ENTR</name>
<dbReference type="PROSITE" id="PS50931">
    <property type="entry name" value="HTH_LYSR"/>
    <property type="match status" value="1"/>
</dbReference>
<organism evidence="6 7">
    <name type="scientific">Atlantibacter subterraneus</name>
    <dbReference type="NCBI Taxonomy" id="255519"/>
    <lineage>
        <taxon>Bacteria</taxon>
        <taxon>Pseudomonadati</taxon>
        <taxon>Pseudomonadota</taxon>
        <taxon>Gammaproteobacteria</taxon>
        <taxon>Enterobacterales</taxon>
        <taxon>Enterobacteriaceae</taxon>
        <taxon>Atlantibacter</taxon>
    </lineage>
</organism>
<dbReference type="InterPro" id="IPR050176">
    <property type="entry name" value="LTTR"/>
</dbReference>
<dbReference type="InterPro" id="IPR000847">
    <property type="entry name" value="LysR_HTH_N"/>
</dbReference>
<dbReference type="PANTHER" id="PTHR30579">
    <property type="entry name" value="TRANSCRIPTIONAL REGULATOR"/>
    <property type="match status" value="1"/>
</dbReference>
<evidence type="ECO:0000256" key="4">
    <source>
        <dbReference type="ARBA" id="ARBA00023163"/>
    </source>
</evidence>
<dbReference type="AlphaFoldDB" id="A0A3R9GE93"/>
<gene>
    <name evidence="6" type="primary">allS</name>
    <name evidence="6" type="ORF">EGT71_03790</name>
</gene>
<keyword evidence="2" id="KW-0805">Transcription regulation</keyword>
<dbReference type="Proteomes" id="UP000275331">
    <property type="component" value="Unassembled WGS sequence"/>
</dbReference>
<comment type="similarity">
    <text evidence="1">Belongs to the LysR transcriptional regulatory family.</text>
</comment>
<evidence type="ECO:0000313" key="7">
    <source>
        <dbReference type="Proteomes" id="UP000275331"/>
    </source>
</evidence>
<reference evidence="6 7" key="1">
    <citation type="submission" date="2018-10" db="EMBL/GenBank/DDBJ databases">
        <title>Transmission dynamics of multidrug resistant bacteria on intensive care unit surfaces.</title>
        <authorList>
            <person name="D'Souza A.W."/>
            <person name="Potter R.F."/>
            <person name="Wallace M."/>
            <person name="Shupe A."/>
            <person name="Patel S."/>
            <person name="Sun S."/>
            <person name="Gul D."/>
            <person name="Kwon J.H."/>
            <person name="Andleeb S."/>
            <person name="Burnham C.-A.D."/>
            <person name="Dantas G."/>
        </authorList>
    </citation>
    <scope>NUCLEOTIDE SEQUENCE [LARGE SCALE GENOMIC DNA]</scope>
    <source>
        <strain evidence="6 7">AS_373</strain>
    </source>
</reference>
<evidence type="ECO:0000256" key="2">
    <source>
        <dbReference type="ARBA" id="ARBA00023015"/>
    </source>
</evidence>
<evidence type="ECO:0000256" key="1">
    <source>
        <dbReference type="ARBA" id="ARBA00009437"/>
    </source>
</evidence>
<dbReference type="InterPro" id="IPR036388">
    <property type="entry name" value="WH-like_DNA-bd_sf"/>
</dbReference>
<dbReference type="GO" id="GO:0003677">
    <property type="term" value="F:DNA binding"/>
    <property type="evidence" value="ECO:0007669"/>
    <property type="project" value="UniProtKB-KW"/>
</dbReference>
<dbReference type="Pfam" id="PF00126">
    <property type="entry name" value="HTH_1"/>
    <property type="match status" value="1"/>
</dbReference>
<dbReference type="Pfam" id="PF03466">
    <property type="entry name" value="LysR_substrate"/>
    <property type="match status" value="1"/>
</dbReference>
<dbReference type="NCBIfam" id="NF007501">
    <property type="entry name" value="PRK10094.1"/>
    <property type="match status" value="1"/>
</dbReference>
<protein>
    <submittedName>
        <fullName evidence="6">HTH-type transcriptional activator AllS</fullName>
    </submittedName>
</protein>
<dbReference type="PANTHER" id="PTHR30579:SF0">
    <property type="entry name" value="HTH-TYPE TRANSCRIPTIONAL ACTIVATOR ALLS"/>
    <property type="match status" value="1"/>
</dbReference>
<comment type="caution">
    <text evidence="6">The sequence shown here is derived from an EMBL/GenBank/DDBJ whole genome shotgun (WGS) entry which is preliminary data.</text>
</comment>
<dbReference type="EMBL" id="RHXB01000002">
    <property type="protein sequence ID" value="RSE28516.1"/>
    <property type="molecule type" value="Genomic_DNA"/>
</dbReference>
<dbReference type="Gene3D" id="1.10.10.10">
    <property type="entry name" value="Winged helix-like DNA-binding domain superfamily/Winged helix DNA-binding domain"/>
    <property type="match status" value="1"/>
</dbReference>
<dbReference type="FunFam" id="1.10.10.10:FF:000001">
    <property type="entry name" value="LysR family transcriptional regulator"/>
    <property type="match status" value="1"/>
</dbReference>
<keyword evidence="3" id="KW-0238">DNA-binding</keyword>